<proteinExistence type="predicted"/>
<dbReference type="NCBIfam" id="TIGR04267">
    <property type="entry name" value="mod_HExxH"/>
    <property type="match status" value="1"/>
</dbReference>
<keyword evidence="3" id="KW-1185">Reference proteome</keyword>
<dbReference type="InterPro" id="IPR026337">
    <property type="entry name" value="AKG_HExxH"/>
</dbReference>
<dbReference type="Proteomes" id="UP001500886">
    <property type="component" value="Unassembled WGS sequence"/>
</dbReference>
<evidence type="ECO:0000256" key="1">
    <source>
        <dbReference type="SAM" id="MobiDB-lite"/>
    </source>
</evidence>
<sequence>MSPRRPAGRPAPPAARPEPAPLPAPVLARLARTRSVPGDLALLLSALHGRRLVLLKSLLTRLEEPAAAPGGARARFEEHWLLLERAEVRRPHLAGWALDYPPVGIWLAHALTAPDGAELARALEHFGAVSAAVALTSGTDFTLDLPAPDGTLALPGIGTLTTRSPRLRLTARGPLARLREPGGPTRAVLLRSGGRVTGAGPGWHGLMRLPGSTARLDDLDPYRTPPAGVGRAALPPADHGAHRDWPRLWRSALALLRDADPVRAAEVTALLRCLVPLVPRDGGAGASATFRAAPGAVLATPPGTAAALAEVLVHETQHSKLAVLHDLAPLHRASAAPRHRVPWRPDPRPLGGVLQGTYAHLALADFWSRAARRPHLAPRARHGARARRDSYLRQVAQALPVLLESAELTAVGRQFAAAMERHRACLEQPDERVTRIDTLSRDGDVG</sequence>
<name>A0ABP6GEA6_9ACTN</name>
<gene>
    <name evidence="2" type="ORF">GCM10010315_45120</name>
</gene>
<organism evidence="2 3">
    <name type="scientific">Streptomyces luteosporeus</name>
    <dbReference type="NCBI Taxonomy" id="173856"/>
    <lineage>
        <taxon>Bacteria</taxon>
        <taxon>Bacillati</taxon>
        <taxon>Actinomycetota</taxon>
        <taxon>Actinomycetes</taxon>
        <taxon>Kitasatosporales</taxon>
        <taxon>Streptomycetaceae</taxon>
        <taxon>Streptomyces</taxon>
    </lineage>
</organism>
<comment type="caution">
    <text evidence="2">The sequence shown here is derived from an EMBL/GenBank/DDBJ whole genome shotgun (WGS) entry which is preliminary data.</text>
</comment>
<feature type="region of interest" description="Disordered" evidence="1">
    <location>
        <begin position="1"/>
        <end position="22"/>
    </location>
</feature>
<feature type="compositionally biased region" description="Pro residues" evidence="1">
    <location>
        <begin position="9"/>
        <end position="22"/>
    </location>
</feature>
<reference evidence="3" key="1">
    <citation type="journal article" date="2019" name="Int. J. Syst. Evol. Microbiol.">
        <title>The Global Catalogue of Microorganisms (GCM) 10K type strain sequencing project: providing services to taxonomists for standard genome sequencing and annotation.</title>
        <authorList>
            <consortium name="The Broad Institute Genomics Platform"/>
            <consortium name="The Broad Institute Genome Sequencing Center for Infectious Disease"/>
            <person name="Wu L."/>
            <person name="Ma J."/>
        </authorList>
    </citation>
    <scope>NUCLEOTIDE SEQUENCE [LARGE SCALE GENOMIC DNA]</scope>
    <source>
        <strain evidence="3">JCM 4542</strain>
    </source>
</reference>
<protein>
    <submittedName>
        <fullName evidence="2">HEXXH motif domain-containing protein</fullName>
    </submittedName>
</protein>
<evidence type="ECO:0000313" key="3">
    <source>
        <dbReference type="Proteomes" id="UP001500886"/>
    </source>
</evidence>
<accession>A0ABP6GEA6</accession>
<evidence type="ECO:0000313" key="2">
    <source>
        <dbReference type="EMBL" id="GAA2721691.1"/>
    </source>
</evidence>
<dbReference type="EMBL" id="BAAASL010000018">
    <property type="protein sequence ID" value="GAA2721691.1"/>
    <property type="molecule type" value="Genomic_DNA"/>
</dbReference>